<keyword evidence="15" id="KW-0732">Signal</keyword>
<organism evidence="17 18">
    <name type="scientific">Bradyrhizobium aeschynomenes</name>
    <dbReference type="NCBI Taxonomy" id="2734909"/>
    <lineage>
        <taxon>Bacteria</taxon>
        <taxon>Pseudomonadati</taxon>
        <taxon>Pseudomonadota</taxon>
        <taxon>Alphaproteobacteria</taxon>
        <taxon>Hyphomicrobiales</taxon>
        <taxon>Nitrobacteraceae</taxon>
        <taxon>Bradyrhizobium</taxon>
    </lineage>
</organism>
<evidence type="ECO:0000256" key="7">
    <source>
        <dbReference type="ARBA" id="ARBA00022692"/>
    </source>
</evidence>
<feature type="domain" description="MotA/TolQ/ExbB proton channel" evidence="16">
    <location>
        <begin position="303"/>
        <end position="403"/>
    </location>
</feature>
<dbReference type="InterPro" id="IPR014164">
    <property type="entry name" value="TonB_ExbB_1"/>
</dbReference>
<evidence type="ECO:0000256" key="10">
    <source>
        <dbReference type="ARBA" id="ARBA00023136"/>
    </source>
</evidence>
<sequence length="451" mass="45300">MFRIVLHVGAVIAAVSVGAMAHAEQPATSPRPGQAATAPQTTATTPASAAATKAAQTPTAATTTPAPAAAPVNAAAATAAPAASQHAAPAQSAAPKPMTTGQAGSVAQTAAAPQTAAAAPAATTPSPAANAAATTGATTQPAPAAAATTPPAVTTGQAPSTAASEAPASTATEAVTDAAAADKAKDQAEKPAQSASPGGAQAASHVPHDLSPWSMFLAADILVKSVMMGLALASLATWTVLIAKTIEFGMLRRRLTGALRKVDDVRWLSEAKLALGSRQSVLTTLIDAAMHEIRMSSELPPHGVNERAASSFAEIVRAEGRRCRTGMGLLATIGSISPFVGLFGTVWGIMNSFIGISKSQTTNLAVVAPGIAEALLATAIGLVAAIPAVIIYNHFTRVTKGYMELVNRSSGATARMLSRDLDRGQSHHTPHGRSFEPIHVHSAPPMALAAE</sequence>
<feature type="region of interest" description="Disordered" evidence="13">
    <location>
        <begin position="86"/>
        <end position="206"/>
    </location>
</feature>
<feature type="compositionally biased region" description="Basic and acidic residues" evidence="13">
    <location>
        <begin position="180"/>
        <end position="189"/>
    </location>
</feature>
<proteinExistence type="inferred from homology"/>
<keyword evidence="7 14" id="KW-0812">Transmembrane</keyword>
<evidence type="ECO:0000256" key="14">
    <source>
        <dbReference type="SAM" id="Phobius"/>
    </source>
</evidence>
<dbReference type="PANTHER" id="PTHR30625">
    <property type="entry name" value="PROTEIN TOLQ"/>
    <property type="match status" value="1"/>
</dbReference>
<protein>
    <recommendedName>
        <fullName evidence="3">Biopolymer transport protein ExbB</fullName>
    </recommendedName>
</protein>
<evidence type="ECO:0000256" key="2">
    <source>
        <dbReference type="ARBA" id="ARBA00011471"/>
    </source>
</evidence>
<feature type="chain" id="PRO_5047386767" description="Biopolymer transport protein ExbB" evidence="15">
    <location>
        <begin position="22"/>
        <end position="451"/>
    </location>
</feature>
<keyword evidence="6" id="KW-0997">Cell inner membrane</keyword>
<evidence type="ECO:0000256" key="3">
    <source>
        <dbReference type="ARBA" id="ARBA00022093"/>
    </source>
</evidence>
<evidence type="ECO:0000256" key="9">
    <source>
        <dbReference type="ARBA" id="ARBA00022989"/>
    </source>
</evidence>
<feature type="compositionally biased region" description="Low complexity" evidence="13">
    <location>
        <begin position="107"/>
        <end position="179"/>
    </location>
</feature>
<dbReference type="Proteomes" id="UP000886476">
    <property type="component" value="Unassembled WGS sequence"/>
</dbReference>
<dbReference type="PANTHER" id="PTHR30625:SF16">
    <property type="entry name" value="BIOPOLYMER TRANSPORT PROTEIN EXBB"/>
    <property type="match status" value="1"/>
</dbReference>
<reference evidence="17" key="1">
    <citation type="submission" date="2020-05" db="EMBL/GenBank/DDBJ databases">
        <title>Nod-independent and nitrogen-fixing Bradyrhizobium aeschynomene sp. nov. isolated from nodules of Aeschynomene indica.</title>
        <authorList>
            <person name="Zhang Z."/>
        </authorList>
    </citation>
    <scope>NUCLEOTIDE SEQUENCE</scope>
    <source>
        <strain evidence="17">83012</strain>
    </source>
</reference>
<keyword evidence="8 12" id="KW-0653">Protein transport</keyword>
<feature type="transmembrane region" description="Helical" evidence="14">
    <location>
        <begin position="370"/>
        <end position="392"/>
    </location>
</feature>
<feature type="signal peptide" evidence="15">
    <location>
        <begin position="1"/>
        <end position="21"/>
    </location>
</feature>
<keyword evidence="5" id="KW-1003">Cell membrane</keyword>
<name>A0ABX2CJY1_9BRAD</name>
<evidence type="ECO:0000256" key="5">
    <source>
        <dbReference type="ARBA" id="ARBA00022475"/>
    </source>
</evidence>
<gene>
    <name evidence="17" type="primary">exbB</name>
    <name evidence="17" type="ORF">HL667_23995</name>
</gene>
<evidence type="ECO:0000259" key="16">
    <source>
        <dbReference type="Pfam" id="PF01618"/>
    </source>
</evidence>
<feature type="transmembrane region" description="Helical" evidence="14">
    <location>
        <begin position="327"/>
        <end position="350"/>
    </location>
</feature>
<feature type="region of interest" description="Disordered" evidence="13">
    <location>
        <begin position="24"/>
        <end position="67"/>
    </location>
</feature>
<evidence type="ECO:0000256" key="1">
    <source>
        <dbReference type="ARBA" id="ARBA00004429"/>
    </source>
</evidence>
<evidence type="ECO:0000256" key="15">
    <source>
        <dbReference type="SAM" id="SignalP"/>
    </source>
</evidence>
<feature type="transmembrane region" description="Helical" evidence="14">
    <location>
        <begin position="221"/>
        <end position="243"/>
    </location>
</feature>
<evidence type="ECO:0000313" key="17">
    <source>
        <dbReference type="EMBL" id="NPU68085.1"/>
    </source>
</evidence>
<feature type="compositionally biased region" description="Low complexity" evidence="13">
    <location>
        <begin position="34"/>
        <end position="67"/>
    </location>
</feature>
<evidence type="ECO:0000256" key="6">
    <source>
        <dbReference type="ARBA" id="ARBA00022519"/>
    </source>
</evidence>
<comment type="subcellular location">
    <subcellularLocation>
        <location evidence="1">Cell inner membrane</location>
        <topology evidence="1">Multi-pass membrane protein</topology>
    </subcellularLocation>
    <subcellularLocation>
        <location evidence="12">Membrane</location>
        <topology evidence="12">Multi-pass membrane protein</topology>
    </subcellularLocation>
</comment>
<keyword evidence="4 12" id="KW-0813">Transport</keyword>
<dbReference type="EMBL" id="JABFDN010000009">
    <property type="protein sequence ID" value="NPU68085.1"/>
    <property type="molecule type" value="Genomic_DNA"/>
</dbReference>
<keyword evidence="10 14" id="KW-0472">Membrane</keyword>
<comment type="similarity">
    <text evidence="12">Belongs to the exbB/tolQ family.</text>
</comment>
<comment type="subunit">
    <text evidence="2">The accessory proteins ExbB and ExbD seem to form a complex with TonB.</text>
</comment>
<comment type="caution">
    <text evidence="17">The sequence shown here is derived from an EMBL/GenBank/DDBJ whole genome shotgun (WGS) entry which is preliminary data.</text>
</comment>
<keyword evidence="9 14" id="KW-1133">Transmembrane helix</keyword>
<feature type="compositionally biased region" description="Low complexity" evidence="13">
    <location>
        <begin position="86"/>
        <end position="95"/>
    </location>
</feature>
<dbReference type="NCBIfam" id="TIGR02797">
    <property type="entry name" value="exbB"/>
    <property type="match status" value="1"/>
</dbReference>
<accession>A0ABX2CJY1</accession>
<dbReference type="InterPro" id="IPR002898">
    <property type="entry name" value="MotA_ExbB_proton_chnl"/>
</dbReference>
<evidence type="ECO:0000256" key="11">
    <source>
        <dbReference type="ARBA" id="ARBA00024816"/>
    </source>
</evidence>
<evidence type="ECO:0000256" key="13">
    <source>
        <dbReference type="SAM" id="MobiDB-lite"/>
    </source>
</evidence>
<evidence type="ECO:0000256" key="12">
    <source>
        <dbReference type="RuleBase" id="RU004057"/>
    </source>
</evidence>
<feature type="compositionally biased region" description="Low complexity" evidence="13">
    <location>
        <begin position="190"/>
        <end position="204"/>
    </location>
</feature>
<dbReference type="Pfam" id="PF01618">
    <property type="entry name" value="MotA_ExbB"/>
    <property type="match status" value="1"/>
</dbReference>
<comment type="function">
    <text evidence="11">Involved in the TonB-dependent energy-dependent transport of various receptor-bound substrates. Protects ExbD from proteolytic degradation and functionally stabilizes TonB.</text>
</comment>
<evidence type="ECO:0000313" key="18">
    <source>
        <dbReference type="Proteomes" id="UP000886476"/>
    </source>
</evidence>
<keyword evidence="18" id="KW-1185">Reference proteome</keyword>
<dbReference type="InterPro" id="IPR050790">
    <property type="entry name" value="ExbB/TolQ_transport"/>
</dbReference>
<evidence type="ECO:0000256" key="4">
    <source>
        <dbReference type="ARBA" id="ARBA00022448"/>
    </source>
</evidence>
<evidence type="ECO:0000256" key="8">
    <source>
        <dbReference type="ARBA" id="ARBA00022927"/>
    </source>
</evidence>